<feature type="region of interest" description="Disordered" evidence="2">
    <location>
        <begin position="1194"/>
        <end position="1221"/>
    </location>
</feature>
<evidence type="ECO:0000259" key="4">
    <source>
        <dbReference type="Pfam" id="PF23314"/>
    </source>
</evidence>
<dbReference type="InterPro" id="IPR046432">
    <property type="entry name" value="TASOR"/>
</dbReference>
<feature type="domain" description="TASOR PIN" evidence="5">
    <location>
        <begin position="911"/>
        <end position="1049"/>
    </location>
</feature>
<evidence type="ECO:0000259" key="5">
    <source>
        <dbReference type="Pfam" id="PF24630"/>
    </source>
</evidence>
<dbReference type="GO" id="GO:0000792">
    <property type="term" value="C:heterochromatin"/>
    <property type="evidence" value="ECO:0007669"/>
    <property type="project" value="TreeGrafter"/>
</dbReference>
<dbReference type="Proteomes" id="UP000261380">
    <property type="component" value="Unplaced"/>
</dbReference>
<dbReference type="Pfam" id="PF24630">
    <property type="entry name" value="PIN_TASOR"/>
    <property type="match status" value="1"/>
</dbReference>
<dbReference type="InterPro" id="IPR056243">
    <property type="entry name" value="TASOR_ab_dom"/>
</dbReference>
<feature type="region of interest" description="Disordered" evidence="2">
    <location>
        <begin position="552"/>
        <end position="617"/>
    </location>
</feature>
<reference evidence="6" key="1">
    <citation type="submission" date="2025-08" db="UniProtKB">
        <authorList>
            <consortium name="Ensembl"/>
        </authorList>
    </citation>
    <scope>IDENTIFICATION</scope>
</reference>
<feature type="region of interest" description="Disordered" evidence="2">
    <location>
        <begin position="636"/>
        <end position="686"/>
    </location>
</feature>
<feature type="domain" description="TASOR alpha/beta" evidence="4">
    <location>
        <begin position="830"/>
        <end position="907"/>
    </location>
</feature>
<accession>A0A3B5KPC8</accession>
<sequence>MALNPKAAGKADSECAETGEPLPEGGEADKNSAATSATANQNGDQPGCRDGVMPIQEAPERRRSMLADARSSSRSPLPAQRSSEELPRKNFQIPRKTRERKLYQFLPPDSREFEDLVKIISSFYLDASSRGSFSYCKARLIHNELLEKEFIEKRREMKQEGRTDQELAESYCFLFPDKSKLQWICEKGLSVGHCRITTLGNSSVIYLSKYSDLLQINPLEVGSFGDMIIFKVMRGRIKHIHENIPKNAIELSPKFDCHLSKSANRVTSLLSYRAFELTQQYFFEFAFDEIKPRPRHVCPYAVVSFQYKGKREKLEMNQGMQLDQVKRKIPPFLFSWDTYSISREMKCGMSCSLFEVVEGKGKTTSGSLAALINKLERDRMVLVKSLLDRGFLFLLSSAQMRRGRMEKKLQALFIFQESRMVVKYPFIPALHYALFKLRPNPGKELSLGVERQATDYLTRIESGTVRPFILPDYKNSFDERASPLSVPRPKFNMDGVLRSYVHNSANYFLPLGKARDTIERIRNPASVPPPVPPPVPVPVPVCAPLPVPVEYSPVSDWGGSDRGSDRAEKVSLERLPQEKVPPESAKRRQDVTHSNGAQLQPKPHMEPQKARLSQSEYDQDKMKQLLKLIQLHKKNLVQEPGKDQEKDGSWDANNLKRKFEGDTGGGMNKHQRTDHLSNGEPSRMESMGIYDTDLRNRSNTNAATANETQRLLKILLATLNKAMAQSSMTVTILNQEIHSLASDIRDLMQTRHISYASQLPSRLSLRHCWQPSSCFSDYVVPHVLPVSVEGHVEVLCEKMDKLIPAPPASPKVTALPPPVTTSSLTTPPPTAEYLKSLGNSECSPQTFLENSGSLDKLLIIIRNEDIAAHVHKLQIPALVSLKKLPSVSFAGVDSLDDVKNHTYNELFVSGGFMVSDEFVLNPDLITQRLQGLLKFLEEQSTPEHPWQWKVHCKSQKKLKELGLNANAMGLLNLLTTYQKKHLVEFLPYHECDTQSRQAPDLECLIKLQAQHTQQRHLIFLTRPFEMFLQYSRNGIVIASIDDVMSGFHSLIGSINQNELPTPPSTVNDECVEAEDMSLDSDDGEPPTMSDPLEQVEAKNKPELLPQLEKEDFRPPIPDLPTTPDRTSALESNSLKTAISQFKATNQIGLACSDIGSLSPGGFPVNTHQSFLCPSASWSSYSGSSSYVASPAYPASPCSGTQEQEYRPPTTTTPALPTPPVMAMAGPLANLASLPLEVKPPPPP</sequence>
<dbReference type="GO" id="GO:0097355">
    <property type="term" value="P:protein localization to heterochromatin"/>
    <property type="evidence" value="ECO:0007669"/>
    <property type="project" value="TreeGrafter"/>
</dbReference>
<organism evidence="6 7">
    <name type="scientific">Xiphophorus couchianus</name>
    <name type="common">Monterrey platyfish</name>
    <dbReference type="NCBI Taxonomy" id="32473"/>
    <lineage>
        <taxon>Eukaryota</taxon>
        <taxon>Metazoa</taxon>
        <taxon>Chordata</taxon>
        <taxon>Craniata</taxon>
        <taxon>Vertebrata</taxon>
        <taxon>Euteleostomi</taxon>
        <taxon>Actinopterygii</taxon>
        <taxon>Neopterygii</taxon>
        <taxon>Teleostei</taxon>
        <taxon>Neoteleostei</taxon>
        <taxon>Acanthomorphata</taxon>
        <taxon>Ovalentaria</taxon>
        <taxon>Atherinomorphae</taxon>
        <taxon>Cyprinodontiformes</taxon>
        <taxon>Poeciliidae</taxon>
        <taxon>Poeciliinae</taxon>
        <taxon>Xiphophorus</taxon>
    </lineage>
</organism>
<dbReference type="Ensembl" id="ENSXCOT00000000329.1">
    <property type="protein sequence ID" value="ENSXCOP00000000322.1"/>
    <property type="gene ID" value="ENSXCOG00000000199.1"/>
</dbReference>
<evidence type="ECO:0000259" key="3">
    <source>
        <dbReference type="Pfam" id="PF12509"/>
    </source>
</evidence>
<evidence type="ECO:0000256" key="1">
    <source>
        <dbReference type="ARBA" id="ARBA00008058"/>
    </source>
</evidence>
<dbReference type="InterPro" id="IPR056242">
    <property type="entry name" value="PIN_TASOR"/>
</dbReference>
<evidence type="ECO:0000313" key="7">
    <source>
        <dbReference type="Proteomes" id="UP000261380"/>
    </source>
</evidence>
<feature type="compositionally biased region" description="Basic and acidic residues" evidence="2">
    <location>
        <begin position="640"/>
        <end position="649"/>
    </location>
</feature>
<comment type="similarity">
    <text evidence="1">Belongs to the TASOR family.</text>
</comment>
<keyword evidence="7" id="KW-1185">Reference proteome</keyword>
<evidence type="ECO:0000256" key="2">
    <source>
        <dbReference type="SAM" id="MobiDB-lite"/>
    </source>
</evidence>
<dbReference type="InterPro" id="IPR022188">
    <property type="entry name" value="TASOR_DUF3715"/>
</dbReference>
<dbReference type="GO" id="GO:0045814">
    <property type="term" value="P:negative regulation of gene expression, epigenetic"/>
    <property type="evidence" value="ECO:0007669"/>
    <property type="project" value="InterPro"/>
</dbReference>
<dbReference type="GeneTree" id="ENSGT00530000063735"/>
<dbReference type="GO" id="GO:0003682">
    <property type="term" value="F:chromatin binding"/>
    <property type="evidence" value="ECO:0007669"/>
    <property type="project" value="TreeGrafter"/>
</dbReference>
<dbReference type="GO" id="GO:0005654">
    <property type="term" value="C:nucleoplasm"/>
    <property type="evidence" value="ECO:0007669"/>
    <property type="project" value="TreeGrafter"/>
</dbReference>
<dbReference type="Pfam" id="PF23314">
    <property type="entry name" value="TASOR_alpha-beta"/>
    <property type="match status" value="1"/>
</dbReference>
<dbReference type="PANTHER" id="PTHR16207:SF1">
    <property type="entry name" value="PROTEIN TASOR"/>
    <property type="match status" value="1"/>
</dbReference>
<dbReference type="PANTHER" id="PTHR16207">
    <property type="entry name" value="SET DOMAIN-CONTAINING PROTEIN"/>
    <property type="match status" value="1"/>
</dbReference>
<protein>
    <submittedName>
        <fullName evidence="6">Uncharacterized protein</fullName>
    </submittedName>
</protein>
<evidence type="ECO:0000313" key="6">
    <source>
        <dbReference type="Ensembl" id="ENSXCOP00000000322.1"/>
    </source>
</evidence>
<feature type="region of interest" description="Disordered" evidence="2">
    <location>
        <begin position="1074"/>
        <end position="1097"/>
    </location>
</feature>
<reference evidence="6" key="2">
    <citation type="submission" date="2025-09" db="UniProtKB">
        <authorList>
            <consortium name="Ensembl"/>
        </authorList>
    </citation>
    <scope>IDENTIFICATION</scope>
</reference>
<dbReference type="Pfam" id="PF12509">
    <property type="entry name" value="DUF3715"/>
    <property type="match status" value="1"/>
</dbReference>
<feature type="compositionally biased region" description="Basic and acidic residues" evidence="2">
    <location>
        <begin position="562"/>
        <end position="591"/>
    </location>
</feature>
<feature type="region of interest" description="Disordered" evidence="2">
    <location>
        <begin position="1"/>
        <end position="88"/>
    </location>
</feature>
<feature type="compositionally biased region" description="Acidic residues" evidence="2">
    <location>
        <begin position="1074"/>
        <end position="1084"/>
    </location>
</feature>
<dbReference type="AlphaFoldDB" id="A0A3B5KPC8"/>
<feature type="domain" description="TASOR pseudo-PARP" evidence="3">
    <location>
        <begin position="156"/>
        <end position="299"/>
    </location>
</feature>
<proteinExistence type="inferred from homology"/>
<feature type="compositionally biased region" description="Low complexity" evidence="2">
    <location>
        <begin position="31"/>
        <end position="40"/>
    </location>
</feature>
<name>A0A3B5KPC8_9TELE</name>